<dbReference type="Proteomes" id="UP001152876">
    <property type="component" value="Unassembled WGS sequence"/>
</dbReference>
<organism evidence="1 2">
    <name type="scientific">Hydrogenophaga taeniospiralis CCUG 15921</name>
    <dbReference type="NCBI Taxonomy" id="1281780"/>
    <lineage>
        <taxon>Bacteria</taxon>
        <taxon>Pseudomonadati</taxon>
        <taxon>Pseudomonadota</taxon>
        <taxon>Betaproteobacteria</taxon>
        <taxon>Burkholderiales</taxon>
        <taxon>Comamonadaceae</taxon>
        <taxon>Hydrogenophaga</taxon>
    </lineage>
</organism>
<evidence type="ECO:0000313" key="1">
    <source>
        <dbReference type="EMBL" id="MDG5975065.1"/>
    </source>
</evidence>
<accession>A0A9X4S881</accession>
<evidence type="ECO:0000313" key="2">
    <source>
        <dbReference type="Proteomes" id="UP001152876"/>
    </source>
</evidence>
<dbReference type="EMBL" id="AOGK01000005">
    <property type="protein sequence ID" value="MDG5975065.1"/>
    <property type="molecule type" value="Genomic_DNA"/>
</dbReference>
<sequence length="285" mass="31801">MASDLDTVRVLRALFNDMPRAPQGLTHLETMAWIKQSMNDFEGGDMAYTIEHITRNAMLDIVLRMREDGPLADDAAFDEIVALISTKEGRSTFMDRCIQAQKSNAVTERLLARVQRPWTEPEPLFVPDPLEVQRFVLAQASGPGPMYAEYGAREDVRQIGVLEQPPEQVHEFAWGFVTEDQGDWNFYLAEVWRQGTVGYFERFLSAVQLETTGLPEGPAAASPMPACLTLDVGIGAFSSLTLHAGASLADPDVRRWVGEVFIAGLLPRMAARVLDERCDFPERVQ</sequence>
<reference evidence="1" key="1">
    <citation type="submission" date="2013-01" db="EMBL/GenBank/DDBJ databases">
        <title>Genome draft of Hydrogenophaga taeniospiralis 2K1.</title>
        <authorList>
            <person name="Gomila M."/>
            <person name="Lalucat J."/>
        </authorList>
    </citation>
    <scope>NUCLEOTIDE SEQUENCE</scope>
    <source>
        <strain evidence="1">CCUG 15921</strain>
    </source>
</reference>
<protein>
    <submittedName>
        <fullName evidence="1">Uncharacterized protein</fullName>
    </submittedName>
</protein>
<dbReference type="OrthoDB" id="8883983at2"/>
<name>A0A9X4S881_9BURK</name>
<proteinExistence type="predicted"/>
<dbReference type="RefSeq" id="WP_068167001.1">
    <property type="nucleotide sequence ID" value="NZ_AOGK01000005.1"/>
</dbReference>
<gene>
    <name evidence="1" type="ORF">H010_07376</name>
</gene>
<keyword evidence="2" id="KW-1185">Reference proteome</keyword>
<dbReference type="AlphaFoldDB" id="A0A9X4S881"/>
<comment type="caution">
    <text evidence="1">The sequence shown here is derived from an EMBL/GenBank/DDBJ whole genome shotgun (WGS) entry which is preliminary data.</text>
</comment>